<dbReference type="Pfam" id="PF01078">
    <property type="entry name" value="Mg_chelatase"/>
    <property type="match status" value="1"/>
</dbReference>
<dbReference type="RefSeq" id="WP_072578257.1">
    <property type="nucleotide sequence ID" value="NZ_CP016020.1"/>
</dbReference>
<evidence type="ECO:0000259" key="1">
    <source>
        <dbReference type="Pfam" id="PF01078"/>
    </source>
</evidence>
<dbReference type="SUPFAM" id="SSF52540">
    <property type="entry name" value="P-loop containing nucleoside triphosphate hydrolases"/>
    <property type="match status" value="1"/>
</dbReference>
<dbReference type="Pfam" id="PF13335">
    <property type="entry name" value="Mg_chelatase_C"/>
    <property type="match status" value="1"/>
</dbReference>
<dbReference type="Pfam" id="PF13541">
    <property type="entry name" value="ChlI"/>
    <property type="match status" value="1"/>
</dbReference>
<dbReference type="STRING" id="1547283.A9C19_01130"/>
<dbReference type="InterPro" id="IPR025158">
    <property type="entry name" value="Mg_chelat-rel_C"/>
</dbReference>
<dbReference type="InterPro" id="IPR045006">
    <property type="entry name" value="CHLI-like"/>
</dbReference>
<gene>
    <name evidence="3" type="ORF">A9C19_01130</name>
</gene>
<evidence type="ECO:0000313" key="4">
    <source>
        <dbReference type="Proteomes" id="UP000181936"/>
    </source>
</evidence>
<dbReference type="SUPFAM" id="SSF54211">
    <property type="entry name" value="Ribosomal protein S5 domain 2-like"/>
    <property type="match status" value="1"/>
</dbReference>
<accession>A0A1L3MM92</accession>
<dbReference type="InterPro" id="IPR000523">
    <property type="entry name" value="Mg_chelatse_chII-like_cat_dom"/>
</dbReference>
<dbReference type="Gene3D" id="3.30.230.10">
    <property type="match status" value="1"/>
</dbReference>
<name>A0A1L3MM92_9BACI</name>
<dbReference type="PANTHER" id="PTHR32039:SF7">
    <property type="entry name" value="COMPETENCE PROTEIN COMM"/>
    <property type="match status" value="1"/>
</dbReference>
<evidence type="ECO:0000259" key="2">
    <source>
        <dbReference type="Pfam" id="PF13335"/>
    </source>
</evidence>
<dbReference type="Gene3D" id="3.40.50.300">
    <property type="entry name" value="P-loop containing nucleotide triphosphate hydrolases"/>
    <property type="match status" value="1"/>
</dbReference>
<dbReference type="InterPro" id="IPR004482">
    <property type="entry name" value="Mg_chelat-rel"/>
</dbReference>
<proteinExistence type="predicted"/>
<dbReference type="NCBIfam" id="TIGR00368">
    <property type="entry name" value="YifB family Mg chelatase-like AAA ATPase"/>
    <property type="match status" value="1"/>
</dbReference>
<organism evidence="3 4">
    <name type="scientific">Bacillus weihaiensis</name>
    <dbReference type="NCBI Taxonomy" id="1547283"/>
    <lineage>
        <taxon>Bacteria</taxon>
        <taxon>Bacillati</taxon>
        <taxon>Bacillota</taxon>
        <taxon>Bacilli</taxon>
        <taxon>Bacillales</taxon>
        <taxon>Bacillaceae</taxon>
        <taxon>Bacillus</taxon>
    </lineage>
</organism>
<feature type="domain" description="Magnesium chelatase ChlI-like catalytic" evidence="1">
    <location>
        <begin position="192"/>
        <end position="391"/>
    </location>
</feature>
<dbReference type="OrthoDB" id="9813147at2"/>
<dbReference type="GO" id="GO:0005524">
    <property type="term" value="F:ATP binding"/>
    <property type="evidence" value="ECO:0007669"/>
    <property type="project" value="InterPro"/>
</dbReference>
<dbReference type="AlphaFoldDB" id="A0A1L3MM92"/>
<reference evidence="3 4" key="1">
    <citation type="journal article" date="2016" name="Sci. Rep.">
        <title>Complete genome sequence and transcriptomic analysis of a novel marine strain Bacillus weihaiensis reveals the mechanism of brown algae degradation.</title>
        <authorList>
            <person name="Zhu Y."/>
            <person name="Chen P."/>
            <person name="Bao Y."/>
            <person name="Men Y."/>
            <person name="Zeng Y."/>
            <person name="Yang J."/>
            <person name="Sun J."/>
            <person name="Sun Y."/>
        </authorList>
    </citation>
    <scope>NUCLEOTIDE SEQUENCE [LARGE SCALE GENOMIC DNA]</scope>
    <source>
        <strain evidence="3 4">Alg07</strain>
    </source>
</reference>
<dbReference type="InterPro" id="IPR014721">
    <property type="entry name" value="Ribsml_uS5_D2-typ_fold_subgr"/>
</dbReference>
<feature type="domain" description="Mg chelatase-related protein C-terminal" evidence="2">
    <location>
        <begin position="401"/>
        <end position="494"/>
    </location>
</feature>
<dbReference type="InterPro" id="IPR027417">
    <property type="entry name" value="P-loop_NTPase"/>
</dbReference>
<keyword evidence="4" id="KW-1185">Reference proteome</keyword>
<dbReference type="KEGG" id="bwh:A9C19_01130"/>
<dbReference type="Proteomes" id="UP000181936">
    <property type="component" value="Chromosome"/>
</dbReference>
<sequence>MSSKVTSIGLKGLEGYRVQVEVQVKDGIETMIIVGLPDASVKESKERVSAALHSLGFSLVDMKVTINLSPAEQKKNGPLFDLAIAVAVLKSGNFLKELIPQDSGFIGALSLDGSILPVEGMLAAILAAKKLQLDKLFLPYDPMIPNIEIPGLELVYIETLQDVIDVLRGQQLLTFTRPQKKRVEIQPVLRNFNQIIGHDVAKRALEIAASGEHFVLMDGPPGCGKSLLAETFQSNIPPLSKEGQLEKISLYQIAGASYHDPAQPPFRHPHHSASSVSVIGGGTSPKPGEVSLAHRGILFLGELGEFSKKTLDMLRQPLENKTVTISRVHSTVTYPANFIFIAAMNPCPCGYFGSSDHYCSCTDKQIKTYKNRVSGPILDRFDILLTLKAVNLKGHYVQDIESSNDIKKRVISAREIQYNRYGKEICNGSVPFEQLIQSSPLTSEQQNDLQQVSSKEGLSNRVQIKIIRLARTIADINGEDLISDQDLMEAMALRKLILPSSLSLLGEEKNPFIDKLH</sequence>
<dbReference type="InterPro" id="IPR020568">
    <property type="entry name" value="Ribosomal_Su5_D2-typ_SF"/>
</dbReference>
<evidence type="ECO:0000313" key="3">
    <source>
        <dbReference type="EMBL" id="APH03469.1"/>
    </source>
</evidence>
<protein>
    <submittedName>
        <fullName evidence="3">Magnesium chelatase</fullName>
    </submittedName>
</protein>
<dbReference type="PANTHER" id="PTHR32039">
    <property type="entry name" value="MAGNESIUM-CHELATASE SUBUNIT CHLI"/>
    <property type="match status" value="1"/>
</dbReference>
<dbReference type="EMBL" id="CP016020">
    <property type="protein sequence ID" value="APH03469.1"/>
    <property type="molecule type" value="Genomic_DNA"/>
</dbReference>